<evidence type="ECO:0000256" key="5">
    <source>
        <dbReference type="ARBA" id="ARBA00022927"/>
    </source>
</evidence>
<evidence type="ECO:0000256" key="6">
    <source>
        <dbReference type="ARBA" id="ARBA00023225"/>
    </source>
</evidence>
<keyword evidence="5" id="KW-0653">Protein transport</keyword>
<dbReference type="PANTHER" id="PTHR34982">
    <property type="entry name" value="YOP PROTEINS TRANSLOCATION PROTEIN L"/>
    <property type="match status" value="1"/>
</dbReference>
<dbReference type="OrthoDB" id="19020at2"/>
<dbReference type="PATRIC" id="fig|471514.4.peg.3650"/>
<dbReference type="Pfam" id="PF02108">
    <property type="entry name" value="FliH"/>
    <property type="match status" value="1"/>
</dbReference>
<evidence type="ECO:0000313" key="8">
    <source>
        <dbReference type="EMBL" id="KPV44379.1"/>
    </source>
</evidence>
<proteinExistence type="inferred from homology"/>
<evidence type="ECO:0000256" key="2">
    <source>
        <dbReference type="ARBA" id="ARBA00006602"/>
    </source>
</evidence>
<comment type="function">
    <text evidence="1">Needed for flagellar regrowth and assembly.</text>
</comment>
<gene>
    <name evidence="8" type="ORF">AN477_07045</name>
</gene>
<evidence type="ECO:0000259" key="7">
    <source>
        <dbReference type="Pfam" id="PF02108"/>
    </source>
</evidence>
<dbReference type="AlphaFoldDB" id="A0A0P9CN97"/>
<organism evidence="8 9">
    <name type="scientific">Alicyclobacillus ferrooxydans</name>
    <dbReference type="NCBI Taxonomy" id="471514"/>
    <lineage>
        <taxon>Bacteria</taxon>
        <taxon>Bacillati</taxon>
        <taxon>Bacillota</taxon>
        <taxon>Bacilli</taxon>
        <taxon>Bacillales</taxon>
        <taxon>Alicyclobacillaceae</taxon>
        <taxon>Alicyclobacillus</taxon>
    </lineage>
</organism>
<name>A0A0P9CN97_9BACL</name>
<keyword evidence="4" id="KW-1005">Bacterial flagellum biogenesis</keyword>
<comment type="caution">
    <text evidence="8">The sequence shown here is derived from an EMBL/GenBank/DDBJ whole genome shotgun (WGS) entry which is preliminary data.</text>
</comment>
<accession>A0A0P9CN97</accession>
<keyword evidence="9" id="KW-1185">Reference proteome</keyword>
<comment type="similarity">
    <text evidence="2">Belongs to the FliH family.</text>
</comment>
<dbReference type="InterPro" id="IPR051472">
    <property type="entry name" value="T3SS_Stator/FliH"/>
</dbReference>
<dbReference type="GO" id="GO:0044781">
    <property type="term" value="P:bacterial-type flagellum organization"/>
    <property type="evidence" value="ECO:0007669"/>
    <property type="project" value="UniProtKB-KW"/>
</dbReference>
<dbReference type="GO" id="GO:0015031">
    <property type="term" value="P:protein transport"/>
    <property type="evidence" value="ECO:0007669"/>
    <property type="project" value="UniProtKB-KW"/>
</dbReference>
<dbReference type="EMBL" id="LJCO01000033">
    <property type="protein sequence ID" value="KPV44379.1"/>
    <property type="molecule type" value="Genomic_DNA"/>
</dbReference>
<dbReference type="Gene3D" id="1.20.5.620">
    <property type="entry name" value="F1F0 ATP synthase subunit B, membrane domain"/>
    <property type="match status" value="1"/>
</dbReference>
<dbReference type="GO" id="GO:0005829">
    <property type="term" value="C:cytosol"/>
    <property type="evidence" value="ECO:0007669"/>
    <property type="project" value="TreeGrafter"/>
</dbReference>
<keyword evidence="6" id="KW-1006">Bacterial flagellum protein export</keyword>
<dbReference type="PANTHER" id="PTHR34982:SF1">
    <property type="entry name" value="FLAGELLAR ASSEMBLY PROTEIN FLIH"/>
    <property type="match status" value="1"/>
</dbReference>
<keyword evidence="3" id="KW-0813">Transport</keyword>
<evidence type="ECO:0000313" key="9">
    <source>
        <dbReference type="Proteomes" id="UP000050482"/>
    </source>
</evidence>
<evidence type="ECO:0000256" key="1">
    <source>
        <dbReference type="ARBA" id="ARBA00003041"/>
    </source>
</evidence>
<dbReference type="InterPro" id="IPR018035">
    <property type="entry name" value="Flagellar_FliH/T3SS_HrpE"/>
</dbReference>
<dbReference type="Proteomes" id="UP000050482">
    <property type="component" value="Unassembled WGS sequence"/>
</dbReference>
<feature type="domain" description="Flagellar assembly protein FliH/Type III secretion system HrpE" evidence="7">
    <location>
        <begin position="102"/>
        <end position="227"/>
    </location>
</feature>
<evidence type="ECO:0000256" key="3">
    <source>
        <dbReference type="ARBA" id="ARBA00022448"/>
    </source>
</evidence>
<protein>
    <recommendedName>
        <fullName evidence="7">Flagellar assembly protein FliH/Type III secretion system HrpE domain-containing protein</fullName>
    </recommendedName>
</protein>
<reference evidence="8 9" key="1">
    <citation type="submission" date="2015-09" db="EMBL/GenBank/DDBJ databases">
        <title>Draft genome sequence of Alicyclobacillus ferrooxydans DSM 22381.</title>
        <authorList>
            <person name="Hemp J."/>
        </authorList>
    </citation>
    <scope>NUCLEOTIDE SEQUENCE [LARGE SCALE GENOMIC DNA]</scope>
    <source>
        <strain evidence="8 9">TC-34</strain>
    </source>
</reference>
<sequence>MSGNVIVKRAVLQNQDTVLIQAPRGTHSMSVSSAEMVAGYDYNYQKLLDEARIQADKILAEAEDERKKLFAASKASGFEEGYSHGELQAQQDAKATCDTLIQSAESIVFTANTERQRLLSSTLPILTDVVMTSVKTIIQREMLIERVDVSRTIEDLLKYVIEGTRIEVRVNPDDYDSVLRLRPKIQGEKFGEWDVMVIADPNLDVGGCTIRSDSGYVDSSMDAKLTKLREVVERHLGRIIDDHA</sequence>
<evidence type="ECO:0000256" key="4">
    <source>
        <dbReference type="ARBA" id="ARBA00022795"/>
    </source>
</evidence>
<dbReference type="STRING" id="471514.AN477_07045"/>